<gene>
    <name evidence="2" type="ORF">NUH29_11285</name>
</gene>
<organism evidence="2 3">
    <name type="scientific">Protaetiibacter mangrovi</name>
    <dbReference type="NCBI Taxonomy" id="2970926"/>
    <lineage>
        <taxon>Bacteria</taxon>
        <taxon>Bacillati</taxon>
        <taxon>Actinomycetota</taxon>
        <taxon>Actinomycetes</taxon>
        <taxon>Micrococcales</taxon>
        <taxon>Microbacteriaceae</taxon>
        <taxon>Protaetiibacter</taxon>
    </lineage>
</organism>
<sequence>MRFPLLGVALASALLLSGCAATATATPTPDVVDAEVDWDAAFGAFVDEHGERPAPVPYTDAAVETARLAASTDRAWEGVLASHPDAVPPQTAFVHWSTAEDHLDLESDVNRCLVEAGARLSVGADSEGNPSGVEMSYPPDAYEEVFACTSSAYPDRPLDGSAGGGWLWDFASEFLIACLEAHGAQQDPLPSRDEQIASVYEQGYGWVPRFPDSADVGPDVDVYTACHGDAM</sequence>
<dbReference type="PROSITE" id="PS51257">
    <property type="entry name" value="PROKAR_LIPOPROTEIN"/>
    <property type="match status" value="1"/>
</dbReference>
<reference evidence="2 3" key="1">
    <citation type="submission" date="2022-08" db="EMBL/GenBank/DDBJ databases">
        <authorList>
            <person name="Li F."/>
        </authorList>
    </citation>
    <scope>NUCLEOTIDE SEQUENCE [LARGE SCALE GENOMIC DNA]</scope>
    <source>
        <strain evidence="2 3">10F1B-8-1</strain>
    </source>
</reference>
<evidence type="ECO:0000313" key="2">
    <source>
        <dbReference type="EMBL" id="MCS0500127.1"/>
    </source>
</evidence>
<dbReference type="RefSeq" id="WP_258799234.1">
    <property type="nucleotide sequence ID" value="NZ_JANTHX010000007.1"/>
</dbReference>
<evidence type="ECO:0008006" key="4">
    <source>
        <dbReference type="Google" id="ProtNLM"/>
    </source>
</evidence>
<keyword evidence="3" id="KW-1185">Reference proteome</keyword>
<comment type="caution">
    <text evidence="2">The sequence shown here is derived from an EMBL/GenBank/DDBJ whole genome shotgun (WGS) entry which is preliminary data.</text>
</comment>
<feature type="chain" id="PRO_5046310538" description="Lipoprotein" evidence="1">
    <location>
        <begin position="26"/>
        <end position="231"/>
    </location>
</feature>
<evidence type="ECO:0000256" key="1">
    <source>
        <dbReference type="SAM" id="SignalP"/>
    </source>
</evidence>
<keyword evidence="1" id="KW-0732">Signal</keyword>
<dbReference type="Proteomes" id="UP001205337">
    <property type="component" value="Unassembled WGS sequence"/>
</dbReference>
<accession>A0ABT1ZHG0</accession>
<protein>
    <recommendedName>
        <fullName evidence="4">Lipoprotein</fullName>
    </recommendedName>
</protein>
<feature type="signal peptide" evidence="1">
    <location>
        <begin position="1"/>
        <end position="25"/>
    </location>
</feature>
<name>A0ABT1ZHG0_9MICO</name>
<proteinExistence type="predicted"/>
<evidence type="ECO:0000313" key="3">
    <source>
        <dbReference type="Proteomes" id="UP001205337"/>
    </source>
</evidence>
<dbReference type="EMBL" id="JANTHX010000007">
    <property type="protein sequence ID" value="MCS0500127.1"/>
    <property type="molecule type" value="Genomic_DNA"/>
</dbReference>